<evidence type="ECO:0000256" key="1">
    <source>
        <dbReference type="SAM" id="Phobius"/>
    </source>
</evidence>
<feature type="transmembrane region" description="Helical" evidence="1">
    <location>
        <begin position="147"/>
        <end position="168"/>
    </location>
</feature>
<dbReference type="Proteomes" id="UP000076871">
    <property type="component" value="Unassembled WGS sequence"/>
</dbReference>
<accession>A0A165GEU6</accession>
<evidence type="ECO:0000313" key="4">
    <source>
        <dbReference type="Proteomes" id="UP000076871"/>
    </source>
</evidence>
<proteinExistence type="predicted"/>
<organism evidence="3 4">
    <name type="scientific">Laetiporus sulphureus 93-53</name>
    <dbReference type="NCBI Taxonomy" id="1314785"/>
    <lineage>
        <taxon>Eukaryota</taxon>
        <taxon>Fungi</taxon>
        <taxon>Dikarya</taxon>
        <taxon>Basidiomycota</taxon>
        <taxon>Agaricomycotina</taxon>
        <taxon>Agaricomycetes</taxon>
        <taxon>Polyporales</taxon>
        <taxon>Laetiporus</taxon>
    </lineage>
</organism>
<dbReference type="Pfam" id="PF20151">
    <property type="entry name" value="DUF6533"/>
    <property type="match status" value="1"/>
</dbReference>
<feature type="transmembrane region" description="Helical" evidence="1">
    <location>
        <begin position="114"/>
        <end position="135"/>
    </location>
</feature>
<protein>
    <recommendedName>
        <fullName evidence="2">DUF6533 domain-containing protein</fullName>
    </recommendedName>
</protein>
<keyword evidence="4" id="KW-1185">Reference proteome</keyword>
<dbReference type="GeneID" id="63825064"/>
<keyword evidence="1" id="KW-1133">Transmembrane helix</keyword>
<feature type="transmembrane region" description="Helical" evidence="1">
    <location>
        <begin position="235"/>
        <end position="252"/>
    </location>
</feature>
<dbReference type="OrthoDB" id="3346251at2759"/>
<dbReference type="RefSeq" id="XP_040767993.1">
    <property type="nucleotide sequence ID" value="XM_040908035.1"/>
</dbReference>
<evidence type="ECO:0000313" key="3">
    <source>
        <dbReference type="EMBL" id="KZT10253.1"/>
    </source>
</evidence>
<feature type="transmembrane region" description="Helical" evidence="1">
    <location>
        <begin position="81"/>
        <end position="102"/>
    </location>
</feature>
<keyword evidence="1" id="KW-0812">Transmembrane</keyword>
<dbReference type="EMBL" id="KV427609">
    <property type="protein sequence ID" value="KZT10253.1"/>
    <property type="molecule type" value="Genomic_DNA"/>
</dbReference>
<dbReference type="AlphaFoldDB" id="A0A165GEU6"/>
<name>A0A165GEU6_9APHY</name>
<feature type="transmembrane region" description="Helical" evidence="1">
    <location>
        <begin position="192"/>
        <end position="214"/>
    </location>
</feature>
<reference evidence="3 4" key="1">
    <citation type="journal article" date="2016" name="Mol. Biol. Evol.">
        <title>Comparative Genomics of Early-Diverging Mushroom-Forming Fungi Provides Insights into the Origins of Lignocellulose Decay Capabilities.</title>
        <authorList>
            <person name="Nagy L.G."/>
            <person name="Riley R."/>
            <person name="Tritt A."/>
            <person name="Adam C."/>
            <person name="Daum C."/>
            <person name="Floudas D."/>
            <person name="Sun H."/>
            <person name="Yadav J.S."/>
            <person name="Pangilinan J."/>
            <person name="Larsson K.H."/>
            <person name="Matsuura K."/>
            <person name="Barry K."/>
            <person name="Labutti K."/>
            <person name="Kuo R."/>
            <person name="Ohm R.A."/>
            <person name="Bhattacharya S.S."/>
            <person name="Shirouzu T."/>
            <person name="Yoshinaga Y."/>
            <person name="Martin F.M."/>
            <person name="Grigoriev I.V."/>
            <person name="Hibbett D.S."/>
        </authorList>
    </citation>
    <scope>NUCLEOTIDE SEQUENCE [LARGE SCALE GENOMIC DNA]</scope>
    <source>
        <strain evidence="3 4">93-53</strain>
    </source>
</reference>
<dbReference type="STRING" id="1314785.A0A165GEU6"/>
<gene>
    <name evidence="3" type="ORF">LAESUDRAFT_721586</name>
</gene>
<sequence>MHIPLFATSADVRPLLIARSAVDAIRDTPQAASLSQELDSNAASYIRVSAISIAAYDYLVTLPAEWRFYKGQKLLRLSPGCILFILIRYLSVTVLTVGSVGYFGEFSEEECQRYFLVGPIFKVLQTIVSQIILGLRTVNIARRSTWVTWTLLVLFTCVSAAEFLTNLFHRDYVQNTSHNCTGGEHSKYLSTWVYYVLAMFYDVVTLGISTFYLIRYTEPSGRLSELVRLMLYDGIGYFVVLTGVNIFNLLLFRTTDELTQASGTCLGEAVTWIMSQRMLIHLRDAAAERRRVTHNISCRIRSGRSISYAMRSQRESEPKDGHRIDEGLAITNAAEDGHASTVAELADVELNVHVEVEHSVIVECDAHGDGVGAEGTCVHTRRSRTTWVEGGKAPSSTLGTLGC</sequence>
<dbReference type="InParanoid" id="A0A165GEU6"/>
<evidence type="ECO:0000259" key="2">
    <source>
        <dbReference type="Pfam" id="PF20151"/>
    </source>
</evidence>
<feature type="domain" description="DUF6533" evidence="2">
    <location>
        <begin position="45"/>
        <end position="91"/>
    </location>
</feature>
<keyword evidence="1" id="KW-0472">Membrane</keyword>
<dbReference type="InterPro" id="IPR045340">
    <property type="entry name" value="DUF6533"/>
</dbReference>